<evidence type="ECO:0000256" key="11">
    <source>
        <dbReference type="ARBA" id="ARBA00022837"/>
    </source>
</evidence>
<dbReference type="InterPro" id="IPR050350">
    <property type="entry name" value="Compl-Cell_Adhes-Reg"/>
</dbReference>
<evidence type="ECO:0000313" key="24">
    <source>
        <dbReference type="RefSeq" id="XP_029284939.1"/>
    </source>
</evidence>
<dbReference type="InParanoid" id="A0A6J2PHV3"/>
<dbReference type="OrthoDB" id="406096at2759"/>
<keyword evidence="15 17" id="KW-1015">Disulfide bond</keyword>
<feature type="disulfide bond" evidence="18">
    <location>
        <begin position="608"/>
        <end position="635"/>
    </location>
</feature>
<feature type="disulfide bond" evidence="18">
    <location>
        <begin position="546"/>
        <end position="573"/>
    </location>
</feature>
<dbReference type="FunFam" id="2.10.70.10:FF:000001">
    <property type="entry name" value="Selectin P"/>
    <property type="match status" value="5"/>
</dbReference>
<dbReference type="SMART" id="SM00181">
    <property type="entry name" value="EGF"/>
    <property type="match status" value="5"/>
</dbReference>
<evidence type="ECO:0000256" key="7">
    <source>
        <dbReference type="ARBA" id="ARBA00022723"/>
    </source>
</evidence>
<dbReference type="InterPro" id="IPR016187">
    <property type="entry name" value="CTDL_fold"/>
</dbReference>
<feature type="disulfide bond" evidence="18">
    <location>
        <begin position="357"/>
        <end position="384"/>
    </location>
</feature>
<evidence type="ECO:0000313" key="23">
    <source>
        <dbReference type="Proteomes" id="UP000504630"/>
    </source>
</evidence>
<dbReference type="GO" id="GO:0030246">
    <property type="term" value="F:carbohydrate binding"/>
    <property type="evidence" value="ECO:0007669"/>
    <property type="project" value="UniProtKB-KW"/>
</dbReference>
<feature type="domain" description="Sushi" evidence="22">
    <location>
        <begin position="449"/>
        <end position="512"/>
    </location>
</feature>
<keyword evidence="23" id="KW-1185">Reference proteome</keyword>
<protein>
    <submittedName>
        <fullName evidence="24">E-selectin-like</fullName>
    </submittedName>
</protein>
<feature type="domain" description="Sushi" evidence="22">
    <location>
        <begin position="387"/>
        <end position="448"/>
    </location>
</feature>
<evidence type="ECO:0000259" key="21">
    <source>
        <dbReference type="PROSITE" id="PS50041"/>
    </source>
</evidence>
<dbReference type="CDD" id="cd03592">
    <property type="entry name" value="CLECT_selectins_like"/>
    <property type="match status" value="1"/>
</dbReference>
<keyword evidence="8" id="KW-0732">Signal</keyword>
<dbReference type="RefSeq" id="XP_029284939.1">
    <property type="nucleotide sequence ID" value="XM_029429079.1"/>
</dbReference>
<accession>A0A6J2PHV3</accession>
<evidence type="ECO:0000256" key="6">
    <source>
        <dbReference type="ARBA" id="ARBA00022692"/>
    </source>
</evidence>
<feature type="transmembrane region" description="Helical" evidence="19">
    <location>
        <begin position="771"/>
        <end position="796"/>
    </location>
</feature>
<evidence type="ECO:0000259" key="22">
    <source>
        <dbReference type="PROSITE" id="PS50923"/>
    </source>
</evidence>
<dbReference type="Proteomes" id="UP000504630">
    <property type="component" value="Chromosome 4"/>
</dbReference>
<comment type="subcellular location">
    <subcellularLocation>
        <location evidence="1">Cell membrane</location>
        <topology evidence="1">Single-pass type I membrane protein</topology>
    </subcellularLocation>
</comment>
<dbReference type="SMART" id="SM00034">
    <property type="entry name" value="CLECT"/>
    <property type="match status" value="1"/>
</dbReference>
<dbReference type="GeneID" id="115006690"/>
<feature type="disulfide bond" evidence="18">
    <location>
        <begin position="677"/>
        <end position="704"/>
    </location>
</feature>
<evidence type="ECO:0000256" key="9">
    <source>
        <dbReference type="ARBA" id="ARBA00022734"/>
    </source>
</evidence>
<dbReference type="PROSITE" id="PS50026">
    <property type="entry name" value="EGF_3"/>
    <property type="match status" value="1"/>
</dbReference>
<keyword evidence="11" id="KW-0106">Calcium</keyword>
<gene>
    <name evidence="24" type="primary">LOC115006690</name>
</gene>
<dbReference type="Gene3D" id="3.10.100.10">
    <property type="entry name" value="Mannose-Binding Protein A, subunit A"/>
    <property type="match status" value="1"/>
</dbReference>
<feature type="disulfide bond" evidence="17">
    <location>
        <begin position="183"/>
        <end position="192"/>
    </location>
</feature>
<dbReference type="CDD" id="cd00033">
    <property type="entry name" value="CCP"/>
    <property type="match status" value="9"/>
</dbReference>
<reference evidence="24" key="1">
    <citation type="submission" date="2025-08" db="UniProtKB">
        <authorList>
            <consortium name="RefSeq"/>
        </authorList>
    </citation>
    <scope>IDENTIFICATION</scope>
</reference>
<keyword evidence="10" id="KW-0677">Repeat</keyword>
<keyword evidence="16" id="KW-0325">Glycoprotein</keyword>
<comment type="similarity">
    <text evidence="2">Belongs to the selectin/LECAM family.</text>
</comment>
<evidence type="ECO:0000256" key="10">
    <source>
        <dbReference type="ARBA" id="ARBA00022737"/>
    </source>
</evidence>
<evidence type="ECO:0000256" key="17">
    <source>
        <dbReference type="PROSITE-ProRule" id="PRU00076"/>
    </source>
</evidence>
<keyword evidence="14 19" id="KW-0472">Membrane</keyword>
<dbReference type="InterPro" id="IPR016186">
    <property type="entry name" value="C-type_lectin-like/link_sf"/>
</dbReference>
<keyword evidence="6 19" id="KW-0812">Transmembrane</keyword>
<dbReference type="InterPro" id="IPR035976">
    <property type="entry name" value="Sushi/SCR/CCP_sf"/>
</dbReference>
<dbReference type="FunFam" id="3.10.100.10:FF:000007">
    <property type="entry name" value="L-selectin"/>
    <property type="match status" value="1"/>
</dbReference>
<feature type="domain" description="Sushi" evidence="22">
    <location>
        <begin position="707"/>
        <end position="766"/>
    </location>
</feature>
<keyword evidence="3" id="KW-1003">Cell membrane</keyword>
<dbReference type="PROSITE" id="PS00615">
    <property type="entry name" value="C_TYPE_LECTIN_1"/>
    <property type="match status" value="1"/>
</dbReference>
<dbReference type="PRINTS" id="PR00343">
    <property type="entry name" value="SELECTIN"/>
</dbReference>
<feature type="disulfide bond" evidence="17">
    <location>
        <begin position="162"/>
        <end position="172"/>
    </location>
</feature>
<evidence type="ECO:0000256" key="5">
    <source>
        <dbReference type="ARBA" id="ARBA00022659"/>
    </source>
</evidence>
<dbReference type="Pfam" id="PF00059">
    <property type="entry name" value="Lectin_C"/>
    <property type="match status" value="1"/>
</dbReference>
<dbReference type="GO" id="GO:0046872">
    <property type="term" value="F:metal ion binding"/>
    <property type="evidence" value="ECO:0007669"/>
    <property type="project" value="UniProtKB-KW"/>
</dbReference>
<dbReference type="PROSITE" id="PS50923">
    <property type="entry name" value="SUSHI"/>
    <property type="match status" value="9"/>
</dbReference>
<keyword evidence="12" id="KW-0130">Cell adhesion</keyword>
<evidence type="ECO:0000256" key="15">
    <source>
        <dbReference type="ARBA" id="ARBA00023157"/>
    </source>
</evidence>
<feature type="domain" description="Sushi" evidence="22">
    <location>
        <begin position="324"/>
        <end position="386"/>
    </location>
</feature>
<dbReference type="InterPro" id="IPR001304">
    <property type="entry name" value="C-type_lectin-like"/>
</dbReference>
<evidence type="ECO:0000259" key="20">
    <source>
        <dbReference type="PROSITE" id="PS50026"/>
    </source>
</evidence>
<dbReference type="InterPro" id="IPR002396">
    <property type="entry name" value="Selectin_superfamily"/>
</dbReference>
<feature type="domain" description="Sushi" evidence="22">
    <location>
        <begin position="576"/>
        <end position="637"/>
    </location>
</feature>
<evidence type="ECO:0000256" key="14">
    <source>
        <dbReference type="ARBA" id="ARBA00023136"/>
    </source>
</evidence>
<feature type="domain" description="EGF-like" evidence="20">
    <location>
        <begin position="158"/>
        <end position="193"/>
    </location>
</feature>
<dbReference type="PANTHER" id="PTHR19325:SF569">
    <property type="entry name" value="COMPLEMENT COMPONENT 4 BINDING PROTEIN, SECRETORY-RELATED"/>
    <property type="match status" value="1"/>
</dbReference>
<sequence length="829" mass="90610">MEFCFGLLQTRRSNTSWISLTFLCSMLCMWTRVECWSYYYSDTVMNWENARAWCQENYTDMVAIQNQEEIGYLNSSLPRKVYYYWIGIRKVNKVWTWVGTNKSLTAEATNWAKGEPNGRNKRRKMENEDCVEMYIKRESQPAKWNDERCGKLKTALCYSAACKDNMCRYGDCVETINSHKCACFEGFYGDKCEQVVKCNAEEVKVPDKGSVNCTHTFGNFSYASVCQYSCEEGYQLSMSKHLTCTASKQWSEQPPTCELVQCEQMSSPARGSMKCSGPLGSSSFQATCAFTCDEGYVLAGSQSNTLQCEASGLWNDSKPFCVGVQCPYLQELDNGVVSCEGDADVRFSYGNTCSFSCAPGYHLVGPSRATCTSAAEWSERMPRCEAITCQNPEGDAHIITQCSQHLTELRPGSTCSFSCEAGFELQGAHTTQCSEDGQWSKVLPTCTVVQCEQMSSPARGSMKCSGPLGSSSFQATCAFTCDEGYVLAGSQSNTLQCEASGLWNDSKPFCVGVQCPYLQELDNGVVSCEGDADVRFSYGNTCSFSCAPGYHLVGPSRATCTSAAEWSERMPRCEAITCQNPEGDAHIITQCSQHLTELRPGSTCSFSCEAGFELQGAHTTQCSEDGQWSKVLPTCTAMGCPAPEIPTGAQISCSLSLSSPASTVTPHPLGKVCTFICDEGHELQGAPSMECANLGRWSSTPPSCTAVRCPSLEAPENGDVNCSNAEPVYNSQCSFTCNQDHSLDGRDLLTCDRHGNWTGERPNCQAPVSQMSAIVSGSAVGGALSLTGLSLAIWILKRLRQKGSKFELNSNSDIEDPPQVYKNSIESLI</sequence>
<evidence type="ECO:0000256" key="12">
    <source>
        <dbReference type="ARBA" id="ARBA00022889"/>
    </source>
</evidence>
<feature type="disulfide bond" evidence="18">
    <location>
        <begin position="737"/>
        <end position="764"/>
    </location>
</feature>
<feature type="domain" description="Sushi" evidence="22">
    <location>
        <begin position="638"/>
        <end position="706"/>
    </location>
</feature>
<dbReference type="SUPFAM" id="SSF57535">
    <property type="entry name" value="Complement control module/SCR domain"/>
    <property type="match status" value="9"/>
</dbReference>
<dbReference type="SUPFAM" id="SSF56436">
    <property type="entry name" value="C-type lectin-like"/>
    <property type="match status" value="1"/>
</dbReference>
<dbReference type="GO" id="GO:0005886">
    <property type="term" value="C:plasma membrane"/>
    <property type="evidence" value="ECO:0007669"/>
    <property type="project" value="UniProtKB-SubCell"/>
</dbReference>
<dbReference type="Gene3D" id="2.10.70.10">
    <property type="entry name" value="Complement Module, domain 1"/>
    <property type="match status" value="9"/>
</dbReference>
<evidence type="ECO:0000256" key="16">
    <source>
        <dbReference type="ARBA" id="ARBA00023180"/>
    </source>
</evidence>
<organism evidence="23 24">
    <name type="scientific">Cottoperca gobio</name>
    <name type="common">Frogmouth</name>
    <name type="synonym">Aphritis gobio</name>
    <dbReference type="NCBI Taxonomy" id="56716"/>
    <lineage>
        <taxon>Eukaryota</taxon>
        <taxon>Metazoa</taxon>
        <taxon>Chordata</taxon>
        <taxon>Craniata</taxon>
        <taxon>Vertebrata</taxon>
        <taxon>Euteleostomi</taxon>
        <taxon>Actinopterygii</taxon>
        <taxon>Neopterygii</taxon>
        <taxon>Teleostei</taxon>
        <taxon>Neoteleostei</taxon>
        <taxon>Acanthomorphata</taxon>
        <taxon>Eupercaria</taxon>
        <taxon>Perciformes</taxon>
        <taxon>Notothenioidei</taxon>
        <taxon>Bovichtidae</taxon>
        <taxon>Cottoperca</taxon>
    </lineage>
</organism>
<evidence type="ECO:0000256" key="4">
    <source>
        <dbReference type="ARBA" id="ARBA00022536"/>
    </source>
</evidence>
<dbReference type="Pfam" id="PF00084">
    <property type="entry name" value="Sushi"/>
    <property type="match status" value="9"/>
</dbReference>
<evidence type="ECO:0000256" key="13">
    <source>
        <dbReference type="ARBA" id="ARBA00022989"/>
    </source>
</evidence>
<feature type="disulfide bond" evidence="18">
    <location>
        <begin position="230"/>
        <end position="257"/>
    </location>
</feature>
<feature type="disulfide bond" evidence="18">
    <location>
        <begin position="419"/>
        <end position="446"/>
    </location>
</feature>
<keyword evidence="7" id="KW-0479">Metal-binding</keyword>
<dbReference type="AlphaFoldDB" id="A0A6J2PHV3"/>
<dbReference type="InterPro" id="IPR000436">
    <property type="entry name" value="Sushi_SCR_CCP_dom"/>
</dbReference>
<evidence type="ECO:0000256" key="3">
    <source>
        <dbReference type="ARBA" id="ARBA00022475"/>
    </source>
</evidence>
<dbReference type="PROSITE" id="PS50041">
    <property type="entry name" value="C_TYPE_LECTIN_2"/>
    <property type="match status" value="1"/>
</dbReference>
<dbReference type="InterPro" id="IPR018378">
    <property type="entry name" value="C-type_lectin_CS"/>
</dbReference>
<dbReference type="PROSITE" id="PS01186">
    <property type="entry name" value="EGF_2"/>
    <property type="match status" value="1"/>
</dbReference>
<keyword evidence="5 18" id="KW-0768">Sushi</keyword>
<keyword evidence="9" id="KW-0430">Lectin</keyword>
<dbReference type="PROSITE" id="PS00022">
    <property type="entry name" value="EGF_1"/>
    <property type="match status" value="1"/>
</dbReference>
<dbReference type="SUPFAM" id="SSF57196">
    <property type="entry name" value="EGF/Laminin"/>
    <property type="match status" value="1"/>
</dbReference>
<proteinExistence type="inferred from homology"/>
<dbReference type="InterPro" id="IPR033991">
    <property type="entry name" value="Selectin_CTLD"/>
</dbReference>
<feature type="domain" description="Sushi" evidence="22">
    <location>
        <begin position="513"/>
        <end position="575"/>
    </location>
</feature>
<feature type="domain" description="Sushi" evidence="22">
    <location>
        <begin position="260"/>
        <end position="323"/>
    </location>
</feature>
<evidence type="ECO:0000256" key="1">
    <source>
        <dbReference type="ARBA" id="ARBA00004251"/>
    </source>
</evidence>
<evidence type="ECO:0000256" key="8">
    <source>
        <dbReference type="ARBA" id="ARBA00022729"/>
    </source>
</evidence>
<evidence type="ECO:0000256" key="2">
    <source>
        <dbReference type="ARBA" id="ARBA00007360"/>
    </source>
</evidence>
<keyword evidence="4 17" id="KW-0245">EGF-like domain</keyword>
<evidence type="ECO:0000256" key="19">
    <source>
        <dbReference type="SAM" id="Phobius"/>
    </source>
</evidence>
<feature type="domain" description="C-type lectin" evidence="21">
    <location>
        <begin position="33"/>
        <end position="158"/>
    </location>
</feature>
<dbReference type="SMART" id="SM00032">
    <property type="entry name" value="CCP"/>
    <property type="match status" value="9"/>
</dbReference>
<feature type="domain" description="Sushi" evidence="22">
    <location>
        <begin position="196"/>
        <end position="259"/>
    </location>
</feature>
<keyword evidence="13 19" id="KW-1133">Transmembrane helix</keyword>
<evidence type="ECO:0000256" key="18">
    <source>
        <dbReference type="PROSITE-ProRule" id="PRU00302"/>
    </source>
</evidence>
<name>A0A6J2PHV3_COTGO</name>
<comment type="caution">
    <text evidence="17">Lacks conserved residue(s) required for the propagation of feature annotation.</text>
</comment>
<dbReference type="PANTHER" id="PTHR19325">
    <property type="entry name" value="COMPLEMENT COMPONENT-RELATED SUSHI DOMAIN-CONTAINING"/>
    <property type="match status" value="1"/>
</dbReference>
<dbReference type="KEGG" id="cgob:115006690"/>
<dbReference type="InterPro" id="IPR000742">
    <property type="entry name" value="EGF"/>
</dbReference>
<dbReference type="GO" id="GO:0007155">
    <property type="term" value="P:cell adhesion"/>
    <property type="evidence" value="ECO:0007669"/>
    <property type="project" value="UniProtKB-KW"/>
</dbReference>